<accession>A0A1G2DFW2</accession>
<evidence type="ECO:0000313" key="2">
    <source>
        <dbReference type="EMBL" id="OGZ12547.1"/>
    </source>
</evidence>
<proteinExistence type="predicted"/>
<feature type="transmembrane region" description="Helical" evidence="1">
    <location>
        <begin position="147"/>
        <end position="169"/>
    </location>
</feature>
<organism evidence="2 3">
    <name type="scientific">Candidatus Lloydbacteria bacterium RIFCSPLOWO2_01_FULL_50_20</name>
    <dbReference type="NCBI Taxonomy" id="1798665"/>
    <lineage>
        <taxon>Bacteria</taxon>
        <taxon>Candidatus Lloydiibacteriota</taxon>
    </lineage>
</organism>
<feature type="transmembrane region" description="Helical" evidence="1">
    <location>
        <begin position="6"/>
        <end position="26"/>
    </location>
</feature>
<feature type="transmembrane region" description="Helical" evidence="1">
    <location>
        <begin position="201"/>
        <end position="221"/>
    </location>
</feature>
<protein>
    <recommendedName>
        <fullName evidence="4">Glycosyltransferase RgtA/B/C/D-like domain-containing protein</fullName>
    </recommendedName>
</protein>
<name>A0A1G2DFW2_9BACT</name>
<dbReference type="Proteomes" id="UP000178534">
    <property type="component" value="Unassembled WGS sequence"/>
</dbReference>
<evidence type="ECO:0000313" key="3">
    <source>
        <dbReference type="Proteomes" id="UP000178534"/>
    </source>
</evidence>
<feature type="transmembrane region" description="Helical" evidence="1">
    <location>
        <begin position="175"/>
        <end position="194"/>
    </location>
</feature>
<dbReference type="AlphaFoldDB" id="A0A1G2DFW2"/>
<dbReference type="EMBL" id="MHLP01000021">
    <property type="protein sequence ID" value="OGZ12547.1"/>
    <property type="molecule type" value="Genomic_DNA"/>
</dbReference>
<evidence type="ECO:0008006" key="4">
    <source>
        <dbReference type="Google" id="ProtNLM"/>
    </source>
</evidence>
<keyword evidence="1" id="KW-0472">Membrane</keyword>
<feature type="transmembrane region" description="Helical" evidence="1">
    <location>
        <begin position="47"/>
        <end position="64"/>
    </location>
</feature>
<reference evidence="2 3" key="1">
    <citation type="journal article" date="2016" name="Nat. Commun.">
        <title>Thousands of microbial genomes shed light on interconnected biogeochemical processes in an aquifer system.</title>
        <authorList>
            <person name="Anantharaman K."/>
            <person name="Brown C.T."/>
            <person name="Hug L.A."/>
            <person name="Sharon I."/>
            <person name="Castelle C.J."/>
            <person name="Probst A.J."/>
            <person name="Thomas B.C."/>
            <person name="Singh A."/>
            <person name="Wilkins M.J."/>
            <person name="Karaoz U."/>
            <person name="Brodie E.L."/>
            <person name="Williams K.H."/>
            <person name="Hubbard S.S."/>
            <person name="Banfield J.F."/>
        </authorList>
    </citation>
    <scope>NUCLEOTIDE SEQUENCE [LARGE SCALE GENOMIC DNA]</scope>
</reference>
<evidence type="ECO:0000256" key="1">
    <source>
        <dbReference type="SAM" id="Phobius"/>
    </source>
</evidence>
<dbReference type="STRING" id="1798665.A2942_00340"/>
<keyword evidence="1" id="KW-0812">Transmembrane</keyword>
<gene>
    <name evidence="2" type="ORF">A2942_00340</name>
</gene>
<sequence length="391" mass="44200">MFAAVGIALSFGINTIGALVYVPFVIAHALQHKGESFVRRFFMHRDFLLAHALLLGFVFLFYYLNPYGYENYLGYVKRFFSLAATPSGLDQIVSGENTLYCGSLGLMTALTYYVQILIEYELPMVILSLLGLVFWWRKVVEKRNQAIILGSFAFAYFFGITAITVLGINPCQARYILPVVPILALLSAATLTCAREVVGKRLSVALLIITLLAALYGPIMFDARLMLPSTQLMTREWIFANIPDGARVVTLDETLDLPENKATLHDIQTYAPYFMTKKREYLLTASPLPDVGQHYYVFTPAYFRGDIPGKLVGERYDYLIVSWWDPAERRRLLGEIEQLGLPGTMERIARFPDTATDETESLPLPDEMRDPLFKLPSLAQNGPVIDVYRIR</sequence>
<feature type="transmembrane region" description="Helical" evidence="1">
    <location>
        <begin position="112"/>
        <end position="135"/>
    </location>
</feature>
<comment type="caution">
    <text evidence="2">The sequence shown here is derived from an EMBL/GenBank/DDBJ whole genome shotgun (WGS) entry which is preliminary data.</text>
</comment>
<keyword evidence="1" id="KW-1133">Transmembrane helix</keyword>